<dbReference type="Proteomes" id="UP000176445">
    <property type="component" value="Unassembled WGS sequence"/>
</dbReference>
<sequence length="217" mass="24500">MKTPREIYAAYTIMPSLQMHQLRVAAVGKLICEHFNKPVNKKDVVLACLFHDMGNILKFELSLFPEFTEPEGVEYWESIKADYREKYGEDEHTATQTIMSEVGLPEDVINLMEGVGFSKVDHVSAGDSFEQKVVQYSDLRVGPHHILSLNERIDEGRKRYLGSGRSVGAPDSSRFEVLVKAAREIEKQIFANTSIKPEDINDAAVAPLIEELRDYPA</sequence>
<evidence type="ECO:0000313" key="2">
    <source>
        <dbReference type="EMBL" id="OGG50378.1"/>
    </source>
</evidence>
<feature type="domain" description="HD" evidence="1">
    <location>
        <begin position="20"/>
        <end position="69"/>
    </location>
</feature>
<dbReference type="Gene3D" id="1.10.3210.10">
    <property type="entry name" value="Hypothetical protein af1432"/>
    <property type="match status" value="1"/>
</dbReference>
<organism evidence="2 3">
    <name type="scientific">Candidatus Kaiserbacteria bacterium RIFCSPHIGHO2_01_FULL_54_36b</name>
    <dbReference type="NCBI Taxonomy" id="1798483"/>
    <lineage>
        <taxon>Bacteria</taxon>
        <taxon>Candidatus Kaiseribacteriota</taxon>
    </lineage>
</organism>
<name>A0A1F6CMP9_9BACT</name>
<dbReference type="Pfam" id="PF01966">
    <property type="entry name" value="HD"/>
    <property type="match status" value="1"/>
</dbReference>
<gene>
    <name evidence="2" type="ORF">A2704_05565</name>
</gene>
<protein>
    <recommendedName>
        <fullName evidence="1">HD domain-containing protein</fullName>
    </recommendedName>
</protein>
<accession>A0A1F6CMP9</accession>
<dbReference type="InterPro" id="IPR006674">
    <property type="entry name" value="HD_domain"/>
</dbReference>
<dbReference type="SUPFAM" id="SSF109604">
    <property type="entry name" value="HD-domain/PDEase-like"/>
    <property type="match status" value="1"/>
</dbReference>
<evidence type="ECO:0000313" key="3">
    <source>
        <dbReference type="Proteomes" id="UP000176445"/>
    </source>
</evidence>
<comment type="caution">
    <text evidence="2">The sequence shown here is derived from an EMBL/GenBank/DDBJ whole genome shotgun (WGS) entry which is preliminary data.</text>
</comment>
<dbReference type="AlphaFoldDB" id="A0A1F6CMP9"/>
<reference evidence="2 3" key="1">
    <citation type="journal article" date="2016" name="Nat. Commun.">
        <title>Thousands of microbial genomes shed light on interconnected biogeochemical processes in an aquifer system.</title>
        <authorList>
            <person name="Anantharaman K."/>
            <person name="Brown C.T."/>
            <person name="Hug L.A."/>
            <person name="Sharon I."/>
            <person name="Castelle C.J."/>
            <person name="Probst A.J."/>
            <person name="Thomas B.C."/>
            <person name="Singh A."/>
            <person name="Wilkins M.J."/>
            <person name="Karaoz U."/>
            <person name="Brodie E.L."/>
            <person name="Williams K.H."/>
            <person name="Hubbard S.S."/>
            <person name="Banfield J.F."/>
        </authorList>
    </citation>
    <scope>NUCLEOTIDE SEQUENCE [LARGE SCALE GENOMIC DNA]</scope>
</reference>
<dbReference type="EMBL" id="MFKW01000052">
    <property type="protein sequence ID" value="OGG50378.1"/>
    <property type="molecule type" value="Genomic_DNA"/>
</dbReference>
<evidence type="ECO:0000259" key="1">
    <source>
        <dbReference type="Pfam" id="PF01966"/>
    </source>
</evidence>
<proteinExistence type="predicted"/>